<keyword evidence="2" id="KW-1185">Reference proteome</keyword>
<dbReference type="EMBL" id="CP045897">
    <property type="protein sequence ID" value="QQP51670.1"/>
    <property type="molecule type" value="Genomic_DNA"/>
</dbReference>
<gene>
    <name evidence="1" type="ORF">FKW44_013099</name>
</gene>
<proteinExistence type="predicted"/>
<protein>
    <submittedName>
        <fullName evidence="1">Uncharacterized protein</fullName>
    </submittedName>
</protein>
<reference evidence="2" key="1">
    <citation type="submission" date="2021-01" db="EMBL/GenBank/DDBJ databases">
        <title>Caligus Genome Assembly.</title>
        <authorList>
            <person name="Gallardo-Escarate C."/>
        </authorList>
    </citation>
    <scope>NUCLEOTIDE SEQUENCE [LARGE SCALE GENOMIC DNA]</scope>
</reference>
<accession>A0A7T8KB59</accession>
<sequence length="68" mass="7405">MGPSELFGALSCSGNHWKNMACSWKSIMKVVLPLLGSSEPNKLQPEDKNKGGILFLGPIFYGIPSPER</sequence>
<dbReference type="AlphaFoldDB" id="A0A7T8KB59"/>
<name>A0A7T8KB59_CALRO</name>
<dbReference type="Proteomes" id="UP000595437">
    <property type="component" value="Chromosome 8"/>
</dbReference>
<evidence type="ECO:0000313" key="2">
    <source>
        <dbReference type="Proteomes" id="UP000595437"/>
    </source>
</evidence>
<evidence type="ECO:0000313" key="1">
    <source>
        <dbReference type="EMBL" id="QQP51670.1"/>
    </source>
</evidence>
<organism evidence="1 2">
    <name type="scientific">Caligus rogercresseyi</name>
    <name type="common">Sea louse</name>
    <dbReference type="NCBI Taxonomy" id="217165"/>
    <lineage>
        <taxon>Eukaryota</taxon>
        <taxon>Metazoa</taxon>
        <taxon>Ecdysozoa</taxon>
        <taxon>Arthropoda</taxon>
        <taxon>Crustacea</taxon>
        <taxon>Multicrustacea</taxon>
        <taxon>Hexanauplia</taxon>
        <taxon>Copepoda</taxon>
        <taxon>Siphonostomatoida</taxon>
        <taxon>Caligidae</taxon>
        <taxon>Caligus</taxon>
    </lineage>
</organism>